<accession>A0A4Z2H643</accession>
<name>A0A4Z2H643_9TELE</name>
<evidence type="ECO:0000256" key="1">
    <source>
        <dbReference type="SAM" id="MobiDB-lite"/>
    </source>
</evidence>
<comment type="caution">
    <text evidence="2">The sequence shown here is derived from an EMBL/GenBank/DDBJ whole genome shotgun (WGS) entry which is preliminary data.</text>
</comment>
<keyword evidence="3" id="KW-1185">Reference proteome</keyword>
<sequence>MRVAVLLHQDGSHRWPCTYSLDERKLGLALVISLLRRAAAAAGGTHRKHGGQDDEFMADRPAARRTPRRAEWRSATQSPGKMAGETKEPAPPPPRPFPL</sequence>
<protein>
    <submittedName>
        <fullName evidence="2">Uncharacterized protein</fullName>
    </submittedName>
</protein>
<dbReference type="EMBL" id="SRLO01000329">
    <property type="protein sequence ID" value="TNN60705.1"/>
    <property type="molecule type" value="Genomic_DNA"/>
</dbReference>
<dbReference type="AlphaFoldDB" id="A0A4Z2H643"/>
<organism evidence="2 3">
    <name type="scientific">Liparis tanakae</name>
    <name type="common">Tanaka's snailfish</name>
    <dbReference type="NCBI Taxonomy" id="230148"/>
    <lineage>
        <taxon>Eukaryota</taxon>
        <taxon>Metazoa</taxon>
        <taxon>Chordata</taxon>
        <taxon>Craniata</taxon>
        <taxon>Vertebrata</taxon>
        <taxon>Euteleostomi</taxon>
        <taxon>Actinopterygii</taxon>
        <taxon>Neopterygii</taxon>
        <taxon>Teleostei</taxon>
        <taxon>Neoteleostei</taxon>
        <taxon>Acanthomorphata</taxon>
        <taxon>Eupercaria</taxon>
        <taxon>Perciformes</taxon>
        <taxon>Cottioidei</taxon>
        <taxon>Cottales</taxon>
        <taxon>Liparidae</taxon>
        <taxon>Liparis</taxon>
    </lineage>
</organism>
<feature type="compositionally biased region" description="Basic and acidic residues" evidence="1">
    <location>
        <begin position="57"/>
        <end position="72"/>
    </location>
</feature>
<proteinExistence type="predicted"/>
<feature type="region of interest" description="Disordered" evidence="1">
    <location>
        <begin position="42"/>
        <end position="99"/>
    </location>
</feature>
<feature type="compositionally biased region" description="Pro residues" evidence="1">
    <location>
        <begin position="89"/>
        <end position="99"/>
    </location>
</feature>
<dbReference type="Proteomes" id="UP000314294">
    <property type="component" value="Unassembled WGS sequence"/>
</dbReference>
<reference evidence="2 3" key="1">
    <citation type="submission" date="2019-03" db="EMBL/GenBank/DDBJ databases">
        <title>First draft genome of Liparis tanakae, snailfish: a comprehensive survey of snailfish specific genes.</title>
        <authorList>
            <person name="Kim W."/>
            <person name="Song I."/>
            <person name="Jeong J.-H."/>
            <person name="Kim D."/>
            <person name="Kim S."/>
            <person name="Ryu S."/>
            <person name="Song J.Y."/>
            <person name="Lee S.K."/>
        </authorList>
    </citation>
    <scope>NUCLEOTIDE SEQUENCE [LARGE SCALE GENOMIC DNA]</scope>
    <source>
        <tissue evidence="2">Muscle</tissue>
    </source>
</reference>
<evidence type="ECO:0000313" key="2">
    <source>
        <dbReference type="EMBL" id="TNN60705.1"/>
    </source>
</evidence>
<evidence type="ECO:0000313" key="3">
    <source>
        <dbReference type="Proteomes" id="UP000314294"/>
    </source>
</evidence>
<gene>
    <name evidence="2" type="ORF">EYF80_029049</name>
</gene>